<dbReference type="Gene3D" id="2.30.180.10">
    <property type="entry name" value="FAS1 domain"/>
    <property type="match status" value="3"/>
</dbReference>
<feature type="chain" id="PRO_5045241817" description="FAS1 domain-containing protein" evidence="1">
    <location>
        <begin position="22"/>
        <end position="592"/>
    </location>
</feature>
<dbReference type="Pfam" id="PF02469">
    <property type="entry name" value="Fasciclin"/>
    <property type="match status" value="2"/>
</dbReference>
<dbReference type="InterPro" id="IPR000782">
    <property type="entry name" value="FAS1_domain"/>
</dbReference>
<name>A0ABQ7FWL0_DUNSA</name>
<dbReference type="InterPro" id="IPR050904">
    <property type="entry name" value="Adhesion/Biosynth-related"/>
</dbReference>
<dbReference type="EMBL" id="MU070729">
    <property type="protein sequence ID" value="KAF5826757.1"/>
    <property type="molecule type" value="Genomic_DNA"/>
</dbReference>
<dbReference type="Proteomes" id="UP000815325">
    <property type="component" value="Unassembled WGS sequence"/>
</dbReference>
<dbReference type="InterPro" id="IPR036378">
    <property type="entry name" value="FAS1_dom_sf"/>
</dbReference>
<accession>A0ABQ7FWL0</accession>
<evidence type="ECO:0000256" key="1">
    <source>
        <dbReference type="SAM" id="SignalP"/>
    </source>
</evidence>
<dbReference type="SUPFAM" id="SSF82153">
    <property type="entry name" value="FAS1 domain"/>
    <property type="match status" value="3"/>
</dbReference>
<protein>
    <recommendedName>
        <fullName evidence="2">FAS1 domain-containing protein</fullName>
    </recommendedName>
</protein>
<comment type="caution">
    <text evidence="3">The sequence shown here is derived from an EMBL/GenBank/DDBJ whole genome shotgun (WGS) entry which is preliminary data.</text>
</comment>
<organism evidence="3 4">
    <name type="scientific">Dunaliella salina</name>
    <name type="common">Green alga</name>
    <name type="synonym">Protococcus salinus</name>
    <dbReference type="NCBI Taxonomy" id="3046"/>
    <lineage>
        <taxon>Eukaryota</taxon>
        <taxon>Viridiplantae</taxon>
        <taxon>Chlorophyta</taxon>
        <taxon>core chlorophytes</taxon>
        <taxon>Chlorophyceae</taxon>
        <taxon>CS clade</taxon>
        <taxon>Chlamydomonadales</taxon>
        <taxon>Dunaliellaceae</taxon>
        <taxon>Dunaliella</taxon>
    </lineage>
</organism>
<gene>
    <name evidence="3" type="ORF">DUNSADRAFT_2122</name>
</gene>
<dbReference type="PROSITE" id="PS50213">
    <property type="entry name" value="FAS1"/>
    <property type="match status" value="2"/>
</dbReference>
<sequence length="592" mass="62498">MAPSLGLGLLALVALSGFANAASHADGPSDYSNFYEAIEMYSQNHNDELSALKGLLDAEPYSAIKDELMAAANGTFFAPTNTAAGNFLSAVGYGSDGTKPVSPADVLGIESLKNAVGESLMLHYVNGSYTSPSTGDSGIMHHEWWLLESENRTAMTFLGEELYLFADGNSTTDMDLKIYYSSEHTMDNLAATVVGKDIARTNATAVDAEHEGHVHTIDTVLMSPSLKNLANSGVGFNFEDEIDAAGTLTTVKAAIMVSDVAKFSVLGPGLKGAVFAPTDAAFDAFIDSMNLNVTKFLGNANQVKRVLYEHIIPTEVTTSSPNENTTTQYDTLMDGNEGGAPVSVKFVESEVTMLMNDGESAEATLVGCNFQGGCVYTIGKVLISNDTKNFLMSDFSSPANGNWKDPNLLPADVSTADADAAEELLQQAGLAGLLNDAANTESFTMFLPKEAARQDILGPLNIGSSLSDASIGQDRLQKLLNSYRVPASAYDGSLVEGTAYQTENPDVMLTKTADGITIEDVTSGRKLLAKAEASGLSSSMQFDNGKTIYFMNNMPVTDQMIQDALSGAGQATPSIFTIASMLIGAVVALLSL</sequence>
<evidence type="ECO:0000313" key="3">
    <source>
        <dbReference type="EMBL" id="KAF5826757.1"/>
    </source>
</evidence>
<keyword evidence="1" id="KW-0732">Signal</keyword>
<feature type="domain" description="FAS1" evidence="2">
    <location>
        <begin position="235"/>
        <end position="382"/>
    </location>
</feature>
<dbReference type="SMART" id="SM00554">
    <property type="entry name" value="FAS1"/>
    <property type="match status" value="2"/>
</dbReference>
<dbReference type="PANTHER" id="PTHR10900">
    <property type="entry name" value="PERIOSTIN-RELATED"/>
    <property type="match status" value="1"/>
</dbReference>
<proteinExistence type="predicted"/>
<evidence type="ECO:0000259" key="2">
    <source>
        <dbReference type="PROSITE" id="PS50213"/>
    </source>
</evidence>
<evidence type="ECO:0000313" key="4">
    <source>
        <dbReference type="Proteomes" id="UP000815325"/>
    </source>
</evidence>
<keyword evidence="4" id="KW-1185">Reference proteome</keyword>
<feature type="signal peptide" evidence="1">
    <location>
        <begin position="1"/>
        <end position="21"/>
    </location>
</feature>
<feature type="domain" description="FAS1" evidence="2">
    <location>
        <begin position="405"/>
        <end position="555"/>
    </location>
</feature>
<reference evidence="3" key="1">
    <citation type="submission" date="2017-08" db="EMBL/GenBank/DDBJ databases">
        <authorList>
            <person name="Polle J.E."/>
            <person name="Barry K."/>
            <person name="Cushman J."/>
            <person name="Schmutz J."/>
            <person name="Tran D."/>
            <person name="Hathwaick L.T."/>
            <person name="Yim W.C."/>
            <person name="Jenkins J."/>
            <person name="Mckie-Krisberg Z.M."/>
            <person name="Prochnik S."/>
            <person name="Lindquist E."/>
            <person name="Dockter R.B."/>
            <person name="Adam C."/>
            <person name="Molina H."/>
            <person name="Bunkerborg J."/>
            <person name="Jin E."/>
            <person name="Buchheim M."/>
            <person name="Magnuson J."/>
        </authorList>
    </citation>
    <scope>NUCLEOTIDE SEQUENCE</scope>
    <source>
        <strain evidence="3">CCAP 19/18</strain>
    </source>
</reference>
<dbReference type="PANTHER" id="PTHR10900:SF77">
    <property type="entry name" value="FI19380P1"/>
    <property type="match status" value="1"/>
</dbReference>